<feature type="chain" id="PRO_5019584091" evidence="5">
    <location>
        <begin position="28"/>
        <end position="398"/>
    </location>
</feature>
<dbReference type="InterPro" id="IPR028082">
    <property type="entry name" value="Peripla_BP_I"/>
</dbReference>
<evidence type="ECO:0000259" key="6">
    <source>
        <dbReference type="Pfam" id="PF13458"/>
    </source>
</evidence>
<gene>
    <name evidence="7" type="ORF">QI30_18150</name>
</gene>
<comment type="similarity">
    <text evidence="1">Belongs to the leucine-binding protein family.</text>
</comment>
<name>A0A433RPM4_9BACL</name>
<dbReference type="GO" id="GO:0006865">
    <property type="term" value="P:amino acid transport"/>
    <property type="evidence" value="ECO:0007669"/>
    <property type="project" value="UniProtKB-KW"/>
</dbReference>
<dbReference type="PROSITE" id="PS51257">
    <property type="entry name" value="PROKAR_LIPOPROTEIN"/>
    <property type="match status" value="1"/>
</dbReference>
<dbReference type="InterPro" id="IPR051010">
    <property type="entry name" value="BCAA_transport"/>
</dbReference>
<evidence type="ECO:0000313" key="7">
    <source>
        <dbReference type="EMBL" id="RUS51920.1"/>
    </source>
</evidence>
<sequence length="398" mass="42186">MKNNNLKKYGALIVSSALLLGTLTACGSKDSGSGSGSSDGDTIKIGLNLELSGAVASYGSGISKGAELAIKEINDAGGIDGKKIEAVKIDNKSENSEATSAALKLATQEKVVAQIGSATSGNTVAAVQVADQNKMPLISPSGTSQTVTVNDDGAVNEYAFRTCFIDPFQGKIAADFASNDLKAKNVAIFADSSSDYAKGLAEAFKKQIEANGGKVVAEESYVAKDTDFKSTLTRLKSKNPDFIYVPGYYEEVGLIVKQARSIGIDAPMMGGDGWDSPKIVELAGAKSLDNTFFTNHYSAEDPDEKIQKFVKSFKEANDDKSPDAFNALGYDSVYWLKDAIERAGSTKGEDIQKALAETKDLSLVTGEISVDEEHNTIKSATVLEFKDGKQVFKTKVEP</sequence>
<evidence type="ECO:0000256" key="1">
    <source>
        <dbReference type="ARBA" id="ARBA00010062"/>
    </source>
</evidence>
<dbReference type="EMBL" id="JTFC01000044">
    <property type="protein sequence ID" value="RUS51920.1"/>
    <property type="molecule type" value="Genomic_DNA"/>
</dbReference>
<proteinExistence type="inferred from homology"/>
<dbReference type="RefSeq" id="WP_126992008.1">
    <property type="nucleotide sequence ID" value="NZ_JTFC01000044.1"/>
</dbReference>
<dbReference type="PRINTS" id="PR00337">
    <property type="entry name" value="LEUILEVALBP"/>
</dbReference>
<keyword evidence="4" id="KW-0029">Amino-acid transport</keyword>
<feature type="signal peptide" evidence="5">
    <location>
        <begin position="1"/>
        <end position="27"/>
    </location>
</feature>
<dbReference type="AlphaFoldDB" id="A0A433RPM4"/>
<dbReference type="Proteomes" id="UP000288623">
    <property type="component" value="Unassembled WGS sequence"/>
</dbReference>
<evidence type="ECO:0000256" key="3">
    <source>
        <dbReference type="ARBA" id="ARBA00022729"/>
    </source>
</evidence>
<reference evidence="7 8" key="1">
    <citation type="submission" date="2014-11" db="EMBL/GenBank/DDBJ databases">
        <title>Genome sequence and analysis of novel Kurthia sp.</title>
        <authorList>
            <person name="Lawson J.N."/>
            <person name="Gonzalez J.E."/>
            <person name="Rinauldi L."/>
            <person name="Xuan Z."/>
            <person name="Firman A."/>
            <person name="Shaddox L."/>
            <person name="Trudeau A."/>
            <person name="Shah S."/>
            <person name="Reiman D."/>
        </authorList>
    </citation>
    <scope>NUCLEOTIDE SEQUENCE [LARGE SCALE GENOMIC DNA]</scope>
    <source>
        <strain evidence="7 8">3B1D</strain>
    </source>
</reference>
<dbReference type="Pfam" id="PF13458">
    <property type="entry name" value="Peripla_BP_6"/>
    <property type="match status" value="1"/>
</dbReference>
<feature type="domain" description="Leucine-binding protein" evidence="6">
    <location>
        <begin position="42"/>
        <end position="388"/>
    </location>
</feature>
<evidence type="ECO:0000256" key="4">
    <source>
        <dbReference type="ARBA" id="ARBA00022970"/>
    </source>
</evidence>
<dbReference type="SUPFAM" id="SSF53822">
    <property type="entry name" value="Periplasmic binding protein-like I"/>
    <property type="match status" value="1"/>
</dbReference>
<keyword evidence="3 5" id="KW-0732">Signal</keyword>
<keyword evidence="8" id="KW-1185">Reference proteome</keyword>
<evidence type="ECO:0000256" key="5">
    <source>
        <dbReference type="SAM" id="SignalP"/>
    </source>
</evidence>
<protein>
    <submittedName>
        <fullName evidence="7">Ethanolamine utilization protein EutJ</fullName>
    </submittedName>
</protein>
<accession>A0A433RPM4</accession>
<dbReference type="InterPro" id="IPR028081">
    <property type="entry name" value="Leu-bd"/>
</dbReference>
<comment type="caution">
    <text evidence="7">The sequence shown here is derived from an EMBL/GenBank/DDBJ whole genome shotgun (WGS) entry which is preliminary data.</text>
</comment>
<dbReference type="OrthoDB" id="9783240at2"/>
<dbReference type="Gene3D" id="3.40.50.2300">
    <property type="match status" value="2"/>
</dbReference>
<dbReference type="PANTHER" id="PTHR30483:SF6">
    <property type="entry name" value="PERIPLASMIC BINDING PROTEIN OF ABC TRANSPORTER FOR NATURAL AMINO ACIDS"/>
    <property type="match status" value="1"/>
</dbReference>
<evidence type="ECO:0000256" key="2">
    <source>
        <dbReference type="ARBA" id="ARBA00022448"/>
    </source>
</evidence>
<dbReference type="PANTHER" id="PTHR30483">
    <property type="entry name" value="LEUCINE-SPECIFIC-BINDING PROTEIN"/>
    <property type="match status" value="1"/>
</dbReference>
<dbReference type="InterPro" id="IPR000709">
    <property type="entry name" value="Leu_Ile_Val-bd"/>
</dbReference>
<organism evidence="7 8">
    <name type="scientific">Candidatus Kurthia intestinigallinarum</name>
    <dbReference type="NCBI Taxonomy" id="1562256"/>
    <lineage>
        <taxon>Bacteria</taxon>
        <taxon>Bacillati</taxon>
        <taxon>Bacillota</taxon>
        <taxon>Bacilli</taxon>
        <taxon>Bacillales</taxon>
        <taxon>Caryophanaceae</taxon>
        <taxon>Kurthia</taxon>
    </lineage>
</organism>
<evidence type="ECO:0000313" key="8">
    <source>
        <dbReference type="Proteomes" id="UP000288623"/>
    </source>
</evidence>
<dbReference type="CDD" id="cd06347">
    <property type="entry name" value="PBP1_ABC_LivK_ligand_binding-like"/>
    <property type="match status" value="1"/>
</dbReference>
<keyword evidence="2" id="KW-0813">Transport</keyword>